<accession>A0A5N5IAJ1</accession>
<sequence length="65" mass="7320">MISQFRNFMTQSDDLLLETPPQYTSLARAWEEYGNGRVDNPPPVVVSYKISDCAPGSPILLQSFQ</sequence>
<dbReference type="EMBL" id="SMOL01000004">
    <property type="protein sequence ID" value="KAB2635482.1"/>
    <property type="molecule type" value="Genomic_DNA"/>
</dbReference>
<evidence type="ECO:0000313" key="2">
    <source>
        <dbReference type="Proteomes" id="UP000327157"/>
    </source>
</evidence>
<organism evidence="1 2">
    <name type="scientific">Pyrus ussuriensis x Pyrus communis</name>
    <dbReference type="NCBI Taxonomy" id="2448454"/>
    <lineage>
        <taxon>Eukaryota</taxon>
        <taxon>Viridiplantae</taxon>
        <taxon>Streptophyta</taxon>
        <taxon>Embryophyta</taxon>
        <taxon>Tracheophyta</taxon>
        <taxon>Spermatophyta</taxon>
        <taxon>Magnoliopsida</taxon>
        <taxon>eudicotyledons</taxon>
        <taxon>Gunneridae</taxon>
        <taxon>Pentapetalae</taxon>
        <taxon>rosids</taxon>
        <taxon>fabids</taxon>
        <taxon>Rosales</taxon>
        <taxon>Rosaceae</taxon>
        <taxon>Amygdaloideae</taxon>
        <taxon>Maleae</taxon>
        <taxon>Pyrus</taxon>
    </lineage>
</organism>
<dbReference type="AlphaFoldDB" id="A0A5N5IAJ1"/>
<name>A0A5N5IAJ1_9ROSA</name>
<gene>
    <name evidence="1" type="ORF">D8674_026016</name>
</gene>
<dbReference type="Proteomes" id="UP000327157">
    <property type="component" value="Chromosome 5"/>
</dbReference>
<reference evidence="1 2" key="3">
    <citation type="submission" date="2019-11" db="EMBL/GenBank/DDBJ databases">
        <title>A de novo genome assembly of a pear dwarfing rootstock.</title>
        <authorList>
            <person name="Wang F."/>
            <person name="Wang J."/>
            <person name="Li S."/>
            <person name="Zhang Y."/>
            <person name="Fang M."/>
            <person name="Ma L."/>
            <person name="Zhao Y."/>
            <person name="Jiang S."/>
        </authorList>
    </citation>
    <scope>NUCLEOTIDE SEQUENCE [LARGE SCALE GENOMIC DNA]</scope>
    <source>
        <strain evidence="1">S2</strain>
        <tissue evidence="1">Leaf</tissue>
    </source>
</reference>
<comment type="caution">
    <text evidence="1">The sequence shown here is derived from an EMBL/GenBank/DDBJ whole genome shotgun (WGS) entry which is preliminary data.</text>
</comment>
<keyword evidence="2" id="KW-1185">Reference proteome</keyword>
<reference evidence="2" key="2">
    <citation type="submission" date="2019-10" db="EMBL/GenBank/DDBJ databases">
        <title>A de novo genome assembly of a pear dwarfing rootstock.</title>
        <authorList>
            <person name="Wang F."/>
            <person name="Wang J."/>
            <person name="Li S."/>
            <person name="Zhang Y."/>
            <person name="Fang M."/>
            <person name="Ma L."/>
            <person name="Zhao Y."/>
            <person name="Jiang S."/>
        </authorList>
    </citation>
    <scope>NUCLEOTIDE SEQUENCE [LARGE SCALE GENOMIC DNA]</scope>
</reference>
<reference evidence="1 2" key="1">
    <citation type="submission" date="2019-09" db="EMBL/GenBank/DDBJ databases">
        <authorList>
            <person name="Ou C."/>
        </authorList>
    </citation>
    <scope>NUCLEOTIDE SEQUENCE [LARGE SCALE GENOMIC DNA]</scope>
    <source>
        <strain evidence="1">S2</strain>
        <tissue evidence="1">Leaf</tissue>
    </source>
</reference>
<evidence type="ECO:0000313" key="1">
    <source>
        <dbReference type="EMBL" id="KAB2635482.1"/>
    </source>
</evidence>
<protein>
    <submittedName>
        <fullName evidence="1">Uncharacterized protein</fullName>
    </submittedName>
</protein>
<proteinExistence type="predicted"/>